<protein>
    <submittedName>
        <fullName evidence="1">Uncharacterized protein</fullName>
    </submittedName>
</protein>
<dbReference type="Proteomes" id="UP001320706">
    <property type="component" value="Unassembled WGS sequence"/>
</dbReference>
<organism evidence="1 2">
    <name type="scientific">Zalaria obscura</name>
    <dbReference type="NCBI Taxonomy" id="2024903"/>
    <lineage>
        <taxon>Eukaryota</taxon>
        <taxon>Fungi</taxon>
        <taxon>Dikarya</taxon>
        <taxon>Ascomycota</taxon>
        <taxon>Pezizomycotina</taxon>
        <taxon>Dothideomycetes</taxon>
        <taxon>Dothideomycetidae</taxon>
        <taxon>Dothideales</taxon>
        <taxon>Zalariaceae</taxon>
        <taxon>Zalaria</taxon>
    </lineage>
</organism>
<evidence type="ECO:0000313" key="2">
    <source>
        <dbReference type="Proteomes" id="UP001320706"/>
    </source>
</evidence>
<gene>
    <name evidence="1" type="ORF">M8818_003943</name>
</gene>
<comment type="caution">
    <text evidence="1">The sequence shown here is derived from an EMBL/GenBank/DDBJ whole genome shotgun (WGS) entry which is preliminary data.</text>
</comment>
<proteinExistence type="predicted"/>
<sequence>MAERIPETLTSQVPHAPQATSSAVPSSTNTEVDLEKQTTQESVETPKDAEGKPSDLARQPSNIEYPTPKKALVIMTSLYLAVFLVALDRTIVSTAIPKMTDEFKSFDDIGWYGSAYLLTTCAFQLLLGRVYTFYSPKWIFCTCIFLFEVGSAVCGAAPSSTAFIIGRAISGVGCAGIFSGAIVIMMNVIPLHQRPLWMGLNGAIFAIASVIGPLIGGAFTSKVTWRWCFYINLPVGACSIAVVLLVLKIDPPMAAAGQTLRQKLLQLDPLGSLFFLPAIVCLLLALQWGGSTYAWSNGRVIALLVLAFVLAAIFITIQYLTPDDRSTIPGRVISQRSIAAGLWYSISAGSAFQMCVYYLPIWFQAIKGVDAIESGIRTIPLILSLVVAASSAGVLITKVFKGYYTPFMIAASVLMPIGTGLITTFTPDTPSGKWIGYQILLGFGIGMGMQQANLAAQTVLPRRDVSSGASLMFFGQTLGGSVFLSVGQNVLDNRLIQSLTNLHIPNFNPKSITSAGATDIRDLVPTAYMKELLVAYNDALMNTLYVAVAMACFSMVGAAAMEWRSVNQKKGEQQQGKQGIAEVPTKEEKVREDVEAPKESVEMPRGGD</sequence>
<keyword evidence="2" id="KW-1185">Reference proteome</keyword>
<accession>A0ACC3SG61</accession>
<name>A0ACC3SG61_9PEZI</name>
<dbReference type="EMBL" id="JAMKPW020000018">
    <property type="protein sequence ID" value="KAK8208980.1"/>
    <property type="molecule type" value="Genomic_DNA"/>
</dbReference>
<reference evidence="1" key="1">
    <citation type="submission" date="2024-02" db="EMBL/GenBank/DDBJ databases">
        <title>Metagenome Assembled Genome of Zalaria obscura JY119.</title>
        <authorList>
            <person name="Vighnesh L."/>
            <person name="Jagadeeshwari U."/>
            <person name="Venkata Ramana C."/>
            <person name="Sasikala C."/>
        </authorList>
    </citation>
    <scope>NUCLEOTIDE SEQUENCE</scope>
    <source>
        <strain evidence="1">JY119</strain>
    </source>
</reference>
<evidence type="ECO:0000313" key="1">
    <source>
        <dbReference type="EMBL" id="KAK8208980.1"/>
    </source>
</evidence>